<feature type="region of interest" description="Disordered" evidence="1">
    <location>
        <begin position="1"/>
        <end position="21"/>
    </location>
</feature>
<name>A0A0N4W7V2_HAEPC</name>
<dbReference type="WBParaSite" id="HPLM_0000624201-mRNA-1">
    <property type="protein sequence ID" value="HPLM_0000624201-mRNA-1"/>
    <property type="gene ID" value="HPLM_0000624201"/>
</dbReference>
<sequence>LQSGVKCSNSSHDTNVLSKHRRIPLSEKPASTANCRIHTSYPVEFVCKEESCSKENTLMCVFCRDYGMHKVSGQL</sequence>
<protein>
    <submittedName>
        <fullName evidence="2">B box-type domain-containing protein</fullName>
    </submittedName>
</protein>
<feature type="compositionally biased region" description="Polar residues" evidence="1">
    <location>
        <begin position="1"/>
        <end position="17"/>
    </location>
</feature>
<reference evidence="2" key="1">
    <citation type="submission" date="2017-02" db="UniProtKB">
        <authorList>
            <consortium name="WormBaseParasite"/>
        </authorList>
    </citation>
    <scope>IDENTIFICATION</scope>
</reference>
<organism evidence="2">
    <name type="scientific">Haemonchus placei</name>
    <name type="common">Barber's pole worm</name>
    <dbReference type="NCBI Taxonomy" id="6290"/>
    <lineage>
        <taxon>Eukaryota</taxon>
        <taxon>Metazoa</taxon>
        <taxon>Ecdysozoa</taxon>
        <taxon>Nematoda</taxon>
        <taxon>Chromadorea</taxon>
        <taxon>Rhabditida</taxon>
        <taxon>Rhabditina</taxon>
        <taxon>Rhabditomorpha</taxon>
        <taxon>Strongyloidea</taxon>
        <taxon>Trichostrongylidae</taxon>
        <taxon>Haemonchus</taxon>
    </lineage>
</organism>
<dbReference type="AlphaFoldDB" id="A0A0N4W7V2"/>
<evidence type="ECO:0000256" key="1">
    <source>
        <dbReference type="SAM" id="MobiDB-lite"/>
    </source>
</evidence>
<evidence type="ECO:0000313" key="2">
    <source>
        <dbReference type="WBParaSite" id="HPLM_0000624201-mRNA-1"/>
    </source>
</evidence>
<accession>A0A0N4W7V2</accession>
<dbReference type="Gene3D" id="3.30.160.60">
    <property type="entry name" value="Classic Zinc Finger"/>
    <property type="match status" value="1"/>
</dbReference>
<dbReference type="SUPFAM" id="SSF57845">
    <property type="entry name" value="B-box zinc-binding domain"/>
    <property type="match status" value="1"/>
</dbReference>
<proteinExistence type="predicted"/>